<dbReference type="GO" id="GO:0003677">
    <property type="term" value="F:DNA binding"/>
    <property type="evidence" value="ECO:0007669"/>
    <property type="project" value="UniProtKB-KW"/>
</dbReference>
<dbReference type="PANTHER" id="PTHR45566:SF1">
    <property type="entry name" value="HTH-TYPE TRANSCRIPTIONAL REGULATOR YHJB-RELATED"/>
    <property type="match status" value="1"/>
</dbReference>
<dbReference type="Proteomes" id="UP000270487">
    <property type="component" value="Chromosome"/>
</dbReference>
<dbReference type="PROSITE" id="PS50043">
    <property type="entry name" value="HTH_LUXR_2"/>
    <property type="match status" value="1"/>
</dbReference>
<evidence type="ECO:0000313" key="2">
    <source>
        <dbReference type="EMBL" id="VEI64219.1"/>
    </source>
</evidence>
<keyword evidence="1" id="KW-0238">DNA-binding</keyword>
<dbReference type="Pfam" id="PF00196">
    <property type="entry name" value="GerE"/>
    <property type="match status" value="1"/>
</dbReference>
<name>A0A0F7D214_SERFO</name>
<dbReference type="AlphaFoldDB" id="A0A0F7D214"/>
<sequence length="204" mass="22645">MKKIMIMHPCIVTWHGLHQLFRRKLPDAEIVPAHSIYDLVFNDDLSDADLIVSELYGLNENITMGAKLLSFVQSVRQDKPLLIMTDVPGKQVLGCPGYLPGASYIALSEDIRQLVNQVDQVLAGKIVISPSLRSEQGASLSNADARPFSRSEIKVYSLLQEGFSISQIAKKISRSVKTVSAHKRNMMGKLGIESEVELYACFNQ</sequence>
<evidence type="ECO:0000256" key="1">
    <source>
        <dbReference type="ARBA" id="ARBA00023125"/>
    </source>
</evidence>
<accession>A0A0F7D214</accession>
<dbReference type="SMART" id="SM00421">
    <property type="entry name" value="HTH_LUXR"/>
    <property type="match status" value="1"/>
</dbReference>
<dbReference type="InterPro" id="IPR016032">
    <property type="entry name" value="Sig_transdc_resp-reg_C-effctor"/>
</dbReference>
<protein>
    <submittedName>
        <fullName evidence="2">Transcription factor YjjQ</fullName>
    </submittedName>
</protein>
<dbReference type="InterPro" id="IPR036388">
    <property type="entry name" value="WH-like_DNA-bd_sf"/>
</dbReference>
<dbReference type="CDD" id="cd06170">
    <property type="entry name" value="LuxR_C_like"/>
    <property type="match status" value="1"/>
</dbReference>
<evidence type="ECO:0000313" key="3">
    <source>
        <dbReference type="Proteomes" id="UP000270487"/>
    </source>
</evidence>
<dbReference type="RefSeq" id="WP_046808072.1">
    <property type="nucleotide sequence ID" value="NZ_CAMISM010000002.1"/>
</dbReference>
<gene>
    <name evidence="2" type="primary">yjjQ_2</name>
    <name evidence="2" type="ORF">NCTC13193_01047</name>
</gene>
<dbReference type="EMBL" id="LR134492">
    <property type="protein sequence ID" value="VEI64219.1"/>
    <property type="molecule type" value="Genomic_DNA"/>
</dbReference>
<dbReference type="PRINTS" id="PR00038">
    <property type="entry name" value="HTHLUXR"/>
</dbReference>
<dbReference type="Gene3D" id="1.10.10.10">
    <property type="entry name" value="Winged helix-like DNA-binding domain superfamily/Winged helix DNA-binding domain"/>
    <property type="match status" value="1"/>
</dbReference>
<dbReference type="GeneID" id="30321079"/>
<dbReference type="PANTHER" id="PTHR45566">
    <property type="entry name" value="HTH-TYPE TRANSCRIPTIONAL REGULATOR YHJB-RELATED"/>
    <property type="match status" value="1"/>
</dbReference>
<dbReference type="InterPro" id="IPR000792">
    <property type="entry name" value="Tscrpt_reg_LuxR_C"/>
</dbReference>
<organism evidence="2 3">
    <name type="scientific">Serratia fonticola</name>
    <dbReference type="NCBI Taxonomy" id="47917"/>
    <lineage>
        <taxon>Bacteria</taxon>
        <taxon>Pseudomonadati</taxon>
        <taxon>Pseudomonadota</taxon>
        <taxon>Gammaproteobacteria</taxon>
        <taxon>Enterobacterales</taxon>
        <taxon>Yersiniaceae</taxon>
        <taxon>Serratia</taxon>
    </lineage>
</organism>
<reference evidence="2 3" key="1">
    <citation type="submission" date="2018-12" db="EMBL/GenBank/DDBJ databases">
        <authorList>
            <consortium name="Pathogen Informatics"/>
        </authorList>
    </citation>
    <scope>NUCLEOTIDE SEQUENCE [LARGE SCALE GENOMIC DNA]</scope>
    <source>
        <strain evidence="2 3">NCTC13193</strain>
    </source>
</reference>
<proteinExistence type="predicted"/>
<dbReference type="KEGG" id="sfw:WN53_12970"/>
<dbReference type="InterPro" id="IPR051015">
    <property type="entry name" value="EvgA-like"/>
</dbReference>
<dbReference type="SUPFAM" id="SSF46894">
    <property type="entry name" value="C-terminal effector domain of the bipartite response regulators"/>
    <property type="match status" value="1"/>
</dbReference>
<dbReference type="STRING" id="47917.AV650_08455"/>
<dbReference type="GO" id="GO:0006355">
    <property type="term" value="P:regulation of DNA-templated transcription"/>
    <property type="evidence" value="ECO:0007669"/>
    <property type="project" value="InterPro"/>
</dbReference>